<dbReference type="InterPro" id="IPR005119">
    <property type="entry name" value="LysR_subst-bd"/>
</dbReference>
<comment type="caution">
    <text evidence="6">The sequence shown here is derived from an EMBL/GenBank/DDBJ whole genome shotgun (WGS) entry which is preliminary data.</text>
</comment>
<reference evidence="6 7" key="1">
    <citation type="submission" date="2019-03" db="EMBL/GenBank/DDBJ databases">
        <title>Genomic Encyclopedia of Archaeal and Bacterial Type Strains, Phase II (KMG-II): from individual species to whole genera.</title>
        <authorList>
            <person name="Goeker M."/>
        </authorList>
    </citation>
    <scope>NUCLEOTIDE SEQUENCE [LARGE SCALE GENOMIC DNA]</scope>
    <source>
        <strain evidence="6 7">DSM 15388</strain>
    </source>
</reference>
<keyword evidence="3 6" id="KW-0238">DNA-binding</keyword>
<dbReference type="GO" id="GO:0000976">
    <property type="term" value="F:transcription cis-regulatory region binding"/>
    <property type="evidence" value="ECO:0007669"/>
    <property type="project" value="TreeGrafter"/>
</dbReference>
<keyword evidence="7" id="KW-1185">Reference proteome</keyword>
<evidence type="ECO:0000313" key="6">
    <source>
        <dbReference type="EMBL" id="TCS38151.1"/>
    </source>
</evidence>
<dbReference type="SUPFAM" id="SSF46785">
    <property type="entry name" value="Winged helix' DNA-binding domain"/>
    <property type="match status" value="1"/>
</dbReference>
<keyword evidence="2" id="KW-0805">Transcription regulation</keyword>
<evidence type="ECO:0000256" key="4">
    <source>
        <dbReference type="ARBA" id="ARBA00023163"/>
    </source>
</evidence>
<dbReference type="Gene3D" id="1.10.10.10">
    <property type="entry name" value="Winged helix-like DNA-binding domain superfamily/Winged helix DNA-binding domain"/>
    <property type="match status" value="1"/>
</dbReference>
<dbReference type="InterPro" id="IPR036390">
    <property type="entry name" value="WH_DNA-bd_sf"/>
</dbReference>
<dbReference type="Gene3D" id="3.40.190.290">
    <property type="match status" value="1"/>
</dbReference>
<protein>
    <submittedName>
        <fullName evidence="6">DNA-binding transcriptional LysR family regulator</fullName>
    </submittedName>
</protein>
<dbReference type="Proteomes" id="UP000295793">
    <property type="component" value="Unassembled WGS sequence"/>
</dbReference>
<dbReference type="SUPFAM" id="SSF53850">
    <property type="entry name" value="Periplasmic binding protein-like II"/>
    <property type="match status" value="1"/>
</dbReference>
<dbReference type="PANTHER" id="PTHR30126:SF94">
    <property type="entry name" value="LYSR FAMILY TRANSCRIPTIONAL REGULATOR"/>
    <property type="match status" value="1"/>
</dbReference>
<name>A0A4R3I0G8_9GAMM</name>
<dbReference type="PRINTS" id="PR00039">
    <property type="entry name" value="HTHLYSR"/>
</dbReference>
<feature type="domain" description="HTH lysR-type" evidence="5">
    <location>
        <begin position="3"/>
        <end position="60"/>
    </location>
</feature>
<dbReference type="PROSITE" id="PS50931">
    <property type="entry name" value="HTH_LYSR"/>
    <property type="match status" value="1"/>
</dbReference>
<evidence type="ECO:0000313" key="7">
    <source>
        <dbReference type="Proteomes" id="UP000295793"/>
    </source>
</evidence>
<dbReference type="Pfam" id="PF03466">
    <property type="entry name" value="LysR_substrate"/>
    <property type="match status" value="1"/>
</dbReference>
<dbReference type="EMBL" id="SLZR01000017">
    <property type="protein sequence ID" value="TCS38151.1"/>
    <property type="molecule type" value="Genomic_DNA"/>
</dbReference>
<proteinExistence type="inferred from homology"/>
<dbReference type="InterPro" id="IPR000847">
    <property type="entry name" value="LysR_HTH_N"/>
</dbReference>
<evidence type="ECO:0000256" key="2">
    <source>
        <dbReference type="ARBA" id="ARBA00023015"/>
    </source>
</evidence>
<evidence type="ECO:0000259" key="5">
    <source>
        <dbReference type="PROSITE" id="PS50931"/>
    </source>
</evidence>
<dbReference type="RefSeq" id="WP_132703145.1">
    <property type="nucleotide sequence ID" value="NZ_SLZR01000017.1"/>
</dbReference>
<dbReference type="InterPro" id="IPR036388">
    <property type="entry name" value="WH-like_DNA-bd_sf"/>
</dbReference>
<accession>A0A4R3I0G8</accession>
<organism evidence="6 7">
    <name type="scientific">Reinekea marinisedimentorum</name>
    <dbReference type="NCBI Taxonomy" id="230495"/>
    <lineage>
        <taxon>Bacteria</taxon>
        <taxon>Pseudomonadati</taxon>
        <taxon>Pseudomonadota</taxon>
        <taxon>Gammaproteobacteria</taxon>
        <taxon>Oceanospirillales</taxon>
        <taxon>Saccharospirillaceae</taxon>
        <taxon>Reinekea</taxon>
    </lineage>
</organism>
<dbReference type="AlphaFoldDB" id="A0A4R3I0G8"/>
<sequence length="295" mass="33325">MKFSLRQLQVFYLVATHNSVSLAAKELDISQSAASMSLSQLETLLDKPLFTRKGHRMELTSWGEWLRPLAHDLLATGTRIQAGMQDMDLVSGSMALGSSQTPALHLVPQLISQLDKDFPRLAIELGVENTEHVIDGLLDFRYDLGLIEGHCDDERVERSIWCNDELVIVASADHPLSSLDEVSFEQLSQERWVLREPGAGTREVFDLNIHKHIDQLQVHREYDQASVILELVKNAEYLSGLSSRSVQPWVDAGAVCILNVPELNMERKFSFIWRKQDSENPARDIVIEAARKLVE</sequence>
<comment type="similarity">
    <text evidence="1">Belongs to the LysR transcriptional regulatory family.</text>
</comment>
<keyword evidence="4" id="KW-0804">Transcription</keyword>
<evidence type="ECO:0000256" key="1">
    <source>
        <dbReference type="ARBA" id="ARBA00009437"/>
    </source>
</evidence>
<dbReference type="OrthoDB" id="9808620at2"/>
<gene>
    <name evidence="6" type="ORF">BCF53_11779</name>
</gene>
<evidence type="ECO:0000256" key="3">
    <source>
        <dbReference type="ARBA" id="ARBA00023125"/>
    </source>
</evidence>
<dbReference type="PANTHER" id="PTHR30126">
    <property type="entry name" value="HTH-TYPE TRANSCRIPTIONAL REGULATOR"/>
    <property type="match status" value="1"/>
</dbReference>
<dbReference type="Pfam" id="PF00126">
    <property type="entry name" value="HTH_1"/>
    <property type="match status" value="1"/>
</dbReference>
<dbReference type="GO" id="GO:0003700">
    <property type="term" value="F:DNA-binding transcription factor activity"/>
    <property type="evidence" value="ECO:0007669"/>
    <property type="project" value="InterPro"/>
</dbReference>